<dbReference type="RefSeq" id="WP_057063290.1">
    <property type="nucleotide sequence ID" value="NZ_CABDWZ010000001.1"/>
</dbReference>
<keyword evidence="2" id="KW-0503">Monooxygenase</keyword>
<dbReference type="InterPro" id="IPR050744">
    <property type="entry name" value="AI-2_Isomerase_LsrG"/>
</dbReference>
<evidence type="ECO:0000313" key="2">
    <source>
        <dbReference type="EMBL" id="HAT3898117.1"/>
    </source>
</evidence>
<dbReference type="PANTHER" id="PTHR33336:SF3">
    <property type="entry name" value="ABM DOMAIN-CONTAINING PROTEIN"/>
    <property type="match status" value="1"/>
</dbReference>
<dbReference type="Proteomes" id="UP000050520">
    <property type="component" value="Unassembled WGS sequence"/>
</dbReference>
<dbReference type="Proteomes" id="UP000855471">
    <property type="component" value="Unassembled WGS sequence"/>
</dbReference>
<proteinExistence type="predicted"/>
<dbReference type="PROSITE" id="PS51725">
    <property type="entry name" value="ABM"/>
    <property type="match status" value="1"/>
</dbReference>
<sequence>MSDSEVISIIAVLKAKPGKIDALKQALQALLLPTRREPGNIEYALFQLRDTPDVFYVRESWHGQADLDEHIALPHFQAFILKMNDLLAEPLRLDYLTPIAP</sequence>
<feature type="domain" description="ABM" evidence="1">
    <location>
        <begin position="7"/>
        <end position="95"/>
    </location>
</feature>
<evidence type="ECO:0000259" key="1">
    <source>
        <dbReference type="PROSITE" id="PS51725"/>
    </source>
</evidence>
<dbReference type="SUPFAM" id="SSF54909">
    <property type="entry name" value="Dimeric alpha+beta barrel"/>
    <property type="match status" value="1"/>
</dbReference>
<dbReference type="EMBL" id="DACSXJ010000013">
    <property type="protein sequence ID" value="HAT3898117.1"/>
    <property type="molecule type" value="Genomic_DNA"/>
</dbReference>
<comment type="caution">
    <text evidence="2">The sequence shown here is derived from an EMBL/GenBank/DDBJ whole genome shotgun (WGS) entry which is preliminary data.</text>
</comment>
<gene>
    <name evidence="3" type="ORF">AN672_05395</name>
    <name evidence="2" type="ORF">I9Y29_002551</name>
</gene>
<dbReference type="Gene3D" id="3.30.70.100">
    <property type="match status" value="1"/>
</dbReference>
<reference evidence="3 4" key="2">
    <citation type="journal article" date="2017" name="PLoS ONE">
        <title>Genomic and phenotypic characterisation of fluoroquinolone resistance mechanisms in Enterobacteriaceae in Durban, South Africa.</title>
        <authorList>
            <person name="Osei Sekyere J."/>
            <person name="Amoako D.G."/>
        </authorList>
    </citation>
    <scope>NUCLEOTIDE SEQUENCE [LARGE SCALE GENOMIC DNA]</scope>
    <source>
        <strain evidence="3 4">ST62:944112508</strain>
    </source>
</reference>
<dbReference type="GO" id="GO:0004497">
    <property type="term" value="F:monooxygenase activity"/>
    <property type="evidence" value="ECO:0007669"/>
    <property type="project" value="UniProtKB-KW"/>
</dbReference>
<protein>
    <submittedName>
        <fullName evidence="2">Antibiotic biosynthesis monooxygenase</fullName>
    </submittedName>
</protein>
<reference evidence="2" key="4">
    <citation type="submission" date="2020-09" db="EMBL/GenBank/DDBJ databases">
        <authorList>
            <consortium name="NCBI Pathogen Detection Project"/>
        </authorList>
    </citation>
    <scope>NUCLEOTIDE SEQUENCE</scope>
    <source>
        <strain evidence="2">O50</strain>
    </source>
</reference>
<keyword evidence="2" id="KW-0560">Oxidoreductase</keyword>
<dbReference type="AlphaFoldDB" id="A0A0P8HS44"/>
<dbReference type="InterPro" id="IPR011008">
    <property type="entry name" value="Dimeric_a/b-barrel"/>
</dbReference>
<reference evidence="4" key="1">
    <citation type="submission" date="2015-09" db="EMBL/GenBank/DDBJ databases">
        <title>Prevalence of NDMs in South Africa.</title>
        <authorList>
            <person name="Osei Sekyere J."/>
            <person name="Govinden U."/>
            <person name="Essack S."/>
            <person name="Haldorsen B."/>
            <person name="Samuelsen O."/>
            <person name="Aasnaes B."/>
            <person name="Sundsfjord A."/>
        </authorList>
    </citation>
    <scope>NUCLEOTIDE SEQUENCE [LARGE SCALE GENOMIC DNA]</scope>
    <source>
        <strain evidence="4">ST62:944112508</strain>
    </source>
</reference>
<organism evidence="2">
    <name type="scientific">Citrobacter freundii</name>
    <dbReference type="NCBI Taxonomy" id="546"/>
    <lineage>
        <taxon>Bacteria</taxon>
        <taxon>Pseudomonadati</taxon>
        <taxon>Pseudomonadota</taxon>
        <taxon>Gammaproteobacteria</taxon>
        <taxon>Enterobacterales</taxon>
        <taxon>Enterobacteriaceae</taxon>
        <taxon>Citrobacter</taxon>
        <taxon>Citrobacter freundii complex</taxon>
    </lineage>
</organism>
<name>A0A0P8HS44_CITFR</name>
<evidence type="ECO:0000313" key="3">
    <source>
        <dbReference type="EMBL" id="KPR56730.1"/>
    </source>
</evidence>
<dbReference type="EMBL" id="LJEB01000021">
    <property type="protein sequence ID" value="KPR56730.1"/>
    <property type="molecule type" value="Genomic_DNA"/>
</dbReference>
<accession>A0A0P8HS44</accession>
<dbReference type="PANTHER" id="PTHR33336">
    <property type="entry name" value="QUINOL MONOOXYGENASE YGIN-RELATED"/>
    <property type="match status" value="1"/>
</dbReference>
<dbReference type="Pfam" id="PF03992">
    <property type="entry name" value="ABM"/>
    <property type="match status" value="1"/>
</dbReference>
<evidence type="ECO:0000313" key="4">
    <source>
        <dbReference type="Proteomes" id="UP000050520"/>
    </source>
</evidence>
<dbReference type="InterPro" id="IPR007138">
    <property type="entry name" value="ABM_dom"/>
</dbReference>
<reference evidence="2" key="3">
    <citation type="journal article" date="2018" name="Genome Biol.">
        <title>SKESA: strategic k-mer extension for scrupulous assemblies.</title>
        <authorList>
            <person name="Souvorov A."/>
            <person name="Agarwala R."/>
            <person name="Lipman D.J."/>
        </authorList>
    </citation>
    <scope>NUCLEOTIDE SEQUENCE</scope>
    <source>
        <strain evidence="2">O50</strain>
    </source>
</reference>